<keyword evidence="1" id="KW-0175">Coiled coil</keyword>
<dbReference type="EMBL" id="JAHIBW010000027">
    <property type="protein sequence ID" value="KAG7296907.1"/>
    <property type="molecule type" value="Genomic_DNA"/>
</dbReference>
<evidence type="ECO:0000313" key="4">
    <source>
        <dbReference type="Proteomes" id="UP000823941"/>
    </source>
</evidence>
<evidence type="ECO:0000313" key="3">
    <source>
        <dbReference type="EMBL" id="KAG7296907.1"/>
    </source>
</evidence>
<dbReference type="Gene3D" id="1.20.5.170">
    <property type="match status" value="1"/>
</dbReference>
<evidence type="ECO:0000259" key="2">
    <source>
        <dbReference type="Pfam" id="PF25298"/>
    </source>
</evidence>
<accession>A0ABQ7PVA9</accession>
<comment type="caution">
    <text evidence="3">The sequence shown here is derived from an EMBL/GenBank/DDBJ whole genome shotgun (WGS) entry which is preliminary data.</text>
</comment>
<name>A0ABQ7PVA9_PLUXY</name>
<reference evidence="3 4" key="1">
    <citation type="submission" date="2021-06" db="EMBL/GenBank/DDBJ databases">
        <title>A haploid diamondback moth (Plutella xylostella L.) genome assembly resolves 31 chromosomes and identifies a diamide resistance mutation.</title>
        <authorList>
            <person name="Ward C.M."/>
            <person name="Perry K.D."/>
            <person name="Baker G."/>
            <person name="Powis K."/>
            <person name="Heckel D.G."/>
            <person name="Baxter S.W."/>
        </authorList>
    </citation>
    <scope>NUCLEOTIDE SEQUENCE [LARGE SCALE GENOMIC DNA]</scope>
    <source>
        <strain evidence="3 4">LV</strain>
        <tissue evidence="3">Single pupa</tissue>
    </source>
</reference>
<organism evidence="3 4">
    <name type="scientific">Plutella xylostella</name>
    <name type="common">Diamondback moth</name>
    <name type="synonym">Plutella maculipennis</name>
    <dbReference type="NCBI Taxonomy" id="51655"/>
    <lineage>
        <taxon>Eukaryota</taxon>
        <taxon>Metazoa</taxon>
        <taxon>Ecdysozoa</taxon>
        <taxon>Arthropoda</taxon>
        <taxon>Hexapoda</taxon>
        <taxon>Insecta</taxon>
        <taxon>Pterygota</taxon>
        <taxon>Neoptera</taxon>
        <taxon>Endopterygota</taxon>
        <taxon>Lepidoptera</taxon>
        <taxon>Glossata</taxon>
        <taxon>Ditrysia</taxon>
        <taxon>Yponomeutoidea</taxon>
        <taxon>Plutellidae</taxon>
        <taxon>Plutella</taxon>
    </lineage>
</organism>
<dbReference type="InterPro" id="IPR057251">
    <property type="entry name" value="FP_C"/>
</dbReference>
<proteinExistence type="predicted"/>
<protein>
    <recommendedName>
        <fullName evidence="2">FP protein C-terminal domain-containing protein</fullName>
    </recommendedName>
</protein>
<feature type="domain" description="FP protein C-terminal" evidence="2">
    <location>
        <begin position="258"/>
        <end position="309"/>
    </location>
</feature>
<keyword evidence="4" id="KW-1185">Reference proteome</keyword>
<dbReference type="Pfam" id="PF25298">
    <property type="entry name" value="Baculo_FP_2nd"/>
    <property type="match status" value="1"/>
</dbReference>
<evidence type="ECO:0000256" key="1">
    <source>
        <dbReference type="SAM" id="Coils"/>
    </source>
</evidence>
<sequence>MTSLLKTPPARSLLSKKNTLSTYSEPDISQLQMDENDVTLNVTQRAKRQRTQDSVSDEISSFKAELLSLMNNFISTQSNRLDKLEDHIKTIKDQNKIIQSTNEDIEKSMNHLSEDIRTLETKITGLEQERKSINSYILGLENKIHNMEINALKTCIEIRNVPKVAKETKSDLYGYTLKLGNFLKVHLQQSDVRDVSRLPSKKEQDSSSISIELNNTFVKTQLLDAMKKYKKENYSEQINSNDLGIKTKKPIYVSELLTPKMKRLLFLCREFAKTEGYSFVWPLNGRIFMRQKEGSPHILVKSEEQLGQMKRQATEK</sequence>
<feature type="coiled-coil region" evidence="1">
    <location>
        <begin position="74"/>
        <end position="129"/>
    </location>
</feature>
<gene>
    <name evidence="3" type="ORF">JYU34_019775</name>
</gene>
<dbReference type="Proteomes" id="UP000823941">
    <property type="component" value="Chromosome 27"/>
</dbReference>